<proteinExistence type="predicted"/>
<dbReference type="CDD" id="cd04794">
    <property type="entry name" value="euk_LANCL"/>
    <property type="match status" value="1"/>
</dbReference>
<dbReference type="InterPro" id="IPR007822">
    <property type="entry name" value="LANC-like"/>
</dbReference>
<protein>
    <recommendedName>
        <fullName evidence="4">Lanthionine synthetase C family protein</fullName>
    </recommendedName>
</protein>
<reference evidence="2" key="2">
    <citation type="submission" date="2021-01" db="EMBL/GenBank/DDBJ databases">
        <title>Pan-genome distribution and transcriptional activeness of fungal secondary metabolism genes in Aspergillus section Fumigati.</title>
        <authorList>
            <person name="Takahashi H."/>
            <person name="Umemura M."/>
            <person name="Ninomiya A."/>
            <person name="Kusuya Y."/>
            <person name="Urayama S."/>
            <person name="Shimizu M."/>
            <person name="Watanabe A."/>
            <person name="Kamei K."/>
            <person name="Yaguchi T."/>
            <person name="Hagiwara D."/>
        </authorList>
    </citation>
    <scope>NUCLEOTIDE SEQUENCE</scope>
    <source>
        <strain evidence="2">IFM 46973</strain>
    </source>
</reference>
<feature type="binding site" evidence="1">
    <location>
        <position position="369"/>
    </location>
    <ligand>
        <name>Zn(2+)</name>
        <dbReference type="ChEBI" id="CHEBI:29105"/>
    </ligand>
</feature>
<dbReference type="Proteomes" id="UP000036893">
    <property type="component" value="Unassembled WGS sequence"/>
</dbReference>
<dbReference type="Pfam" id="PF05147">
    <property type="entry name" value="LANC_like"/>
    <property type="match status" value="1"/>
</dbReference>
<comment type="caution">
    <text evidence="2">The sequence shown here is derived from an EMBL/GenBank/DDBJ whole genome shotgun (WGS) entry which is preliminary data.</text>
</comment>
<dbReference type="GO" id="GO:0005975">
    <property type="term" value="P:carbohydrate metabolic process"/>
    <property type="evidence" value="ECO:0007669"/>
    <property type="project" value="InterPro"/>
</dbReference>
<evidence type="ECO:0000313" key="2">
    <source>
        <dbReference type="EMBL" id="GIC93851.1"/>
    </source>
</evidence>
<dbReference type="GO" id="GO:0046872">
    <property type="term" value="F:metal ion binding"/>
    <property type="evidence" value="ECO:0007669"/>
    <property type="project" value="UniProtKB-KW"/>
</dbReference>
<feature type="binding site" evidence="1">
    <location>
        <position position="317"/>
    </location>
    <ligand>
        <name>Zn(2+)</name>
        <dbReference type="ChEBI" id="CHEBI:29105"/>
    </ligand>
</feature>
<dbReference type="AlphaFoldDB" id="A0A8E0V4K6"/>
<dbReference type="FunFam" id="1.50.10.10:FF:000072">
    <property type="entry name" value="Lanthionine synthetase C family protein, putative"/>
    <property type="match status" value="1"/>
</dbReference>
<dbReference type="GO" id="GO:0005886">
    <property type="term" value="C:plasma membrane"/>
    <property type="evidence" value="ECO:0007669"/>
    <property type="project" value="TreeGrafter"/>
</dbReference>
<dbReference type="InterPro" id="IPR012341">
    <property type="entry name" value="6hp_glycosidase-like_sf"/>
</dbReference>
<dbReference type="PRINTS" id="PR01950">
    <property type="entry name" value="LANCSUPER"/>
</dbReference>
<feature type="binding site" evidence="1">
    <location>
        <position position="370"/>
    </location>
    <ligand>
        <name>Zn(2+)</name>
        <dbReference type="ChEBI" id="CHEBI:29105"/>
    </ligand>
</feature>
<dbReference type="Gene3D" id="1.50.10.10">
    <property type="match status" value="1"/>
</dbReference>
<accession>A0A8E0V4K6</accession>
<dbReference type="RefSeq" id="XP_043151117.1">
    <property type="nucleotide sequence ID" value="XM_043295182.1"/>
</dbReference>
<evidence type="ECO:0000256" key="1">
    <source>
        <dbReference type="PIRSR" id="PIRSR607822-1"/>
    </source>
</evidence>
<dbReference type="SUPFAM" id="SSF158745">
    <property type="entry name" value="LanC-like"/>
    <property type="match status" value="1"/>
</dbReference>
<keyword evidence="1" id="KW-0862">Zinc</keyword>
<gene>
    <name evidence="2" type="ORF">Aud_010339</name>
</gene>
<dbReference type="GeneID" id="66997816"/>
<dbReference type="EMBL" id="BBXM02000009">
    <property type="protein sequence ID" value="GIC93851.1"/>
    <property type="molecule type" value="Genomic_DNA"/>
</dbReference>
<sequence length="525" mass="57513">MSPVEAPQFYENILEPIGINQTNLLNALTELRSATRRGAELLEKAGPAEVDGKNGLFMGVLGIALAFLRLDHQVFSLTEEGETSSPDYRKLATERIPRHGPKIPLVPGRLSPLGSGSPLAATVMRIQAATKLGHAFSGADVDNLRDAVAIALKHGHIVPHANQNMGGDEVLNGRAGLLWSILNMRVLSLDEKSAEALKPIFESVPQLIEVIVEAGRQGHRDYVQVYGNTDALPLMWTYKEGRYGLGAVHGMAGILAVLLACKTEELNNGTSHDYFPWIADTVLGLCRLCMANNGHLPTTIPLHQSSTRRASPLVQICHGSPALLLLLGCARRNRYFASNFWQPEWDKAIFLASERVWEEGLLSKGGSLCHGITGNAWPLLLLHDSCEYDVELLETARRNYRERAKTTTVEQLQPALTGEYFLSRALALLLHARETPPYNASPESSTYVYRMPDRPYSLSEGLAGTICAWADACVAIQARLRKMDFEKGNAASVAAALKGDVLFQELENRKLGFPTLAYHRPAGLL</sequence>
<organism evidence="2 3">
    <name type="scientific">Aspergillus udagawae</name>
    <dbReference type="NCBI Taxonomy" id="91492"/>
    <lineage>
        <taxon>Eukaryota</taxon>
        <taxon>Fungi</taxon>
        <taxon>Dikarya</taxon>
        <taxon>Ascomycota</taxon>
        <taxon>Pezizomycotina</taxon>
        <taxon>Eurotiomycetes</taxon>
        <taxon>Eurotiomycetidae</taxon>
        <taxon>Eurotiales</taxon>
        <taxon>Aspergillaceae</taxon>
        <taxon>Aspergillus</taxon>
        <taxon>Aspergillus subgen. Fumigati</taxon>
    </lineage>
</organism>
<dbReference type="GO" id="GO:0031179">
    <property type="term" value="P:peptide modification"/>
    <property type="evidence" value="ECO:0007669"/>
    <property type="project" value="InterPro"/>
</dbReference>
<dbReference type="SMART" id="SM01260">
    <property type="entry name" value="LANC_like"/>
    <property type="match status" value="1"/>
</dbReference>
<evidence type="ECO:0000313" key="3">
    <source>
        <dbReference type="Proteomes" id="UP000036893"/>
    </source>
</evidence>
<dbReference type="PANTHER" id="PTHR12736:SF7">
    <property type="entry name" value="LANC-LIKE PROTEIN 3"/>
    <property type="match status" value="1"/>
</dbReference>
<keyword evidence="1" id="KW-0479">Metal-binding</keyword>
<reference evidence="2" key="1">
    <citation type="journal article" date="2015" name="Genome Announc.">
        <title>Draft Genome Sequence of the Pathogenic Filamentous Fungus Aspergillus udagawae Strain IFM 46973T.</title>
        <authorList>
            <person name="Kusuya Y."/>
            <person name="Takahashi-Nakaguchi A."/>
            <person name="Takahashi H."/>
            <person name="Yaguchi T."/>
        </authorList>
    </citation>
    <scope>NUCLEOTIDE SEQUENCE</scope>
    <source>
        <strain evidence="2">IFM 46973</strain>
    </source>
</reference>
<evidence type="ECO:0008006" key="4">
    <source>
        <dbReference type="Google" id="ProtNLM"/>
    </source>
</evidence>
<dbReference type="PANTHER" id="PTHR12736">
    <property type="entry name" value="LANC-LIKE PROTEIN"/>
    <property type="match status" value="1"/>
</dbReference>
<name>A0A8E0V4K6_9EURO</name>